<dbReference type="RefSeq" id="XP_062712801.1">
    <property type="nucleotide sequence ID" value="XM_062856817.1"/>
</dbReference>
<dbReference type="PANTHER" id="PTHR24559">
    <property type="entry name" value="TRANSPOSON TY3-I GAG-POL POLYPROTEIN"/>
    <property type="match status" value="1"/>
</dbReference>
<dbReference type="InterPro" id="IPR043128">
    <property type="entry name" value="Rev_trsase/Diguanyl_cyclase"/>
</dbReference>
<dbReference type="InterPro" id="IPR053134">
    <property type="entry name" value="RNA-dir_DNA_polymerase"/>
</dbReference>
<keyword evidence="3" id="KW-1185">Reference proteome</keyword>
<dbReference type="InterPro" id="IPR043502">
    <property type="entry name" value="DNA/RNA_pol_sf"/>
</dbReference>
<dbReference type="Pfam" id="PF00078">
    <property type="entry name" value="RVT_1"/>
    <property type="match status" value="1"/>
</dbReference>
<evidence type="ECO:0000313" key="3">
    <source>
        <dbReference type="Proteomes" id="UP000069940"/>
    </source>
</evidence>
<dbReference type="PANTHER" id="PTHR24559:SF444">
    <property type="entry name" value="REVERSE TRANSCRIPTASE DOMAIN-CONTAINING PROTEIN"/>
    <property type="match status" value="1"/>
</dbReference>
<reference evidence="2" key="2">
    <citation type="submission" date="2025-05" db="UniProtKB">
        <authorList>
            <consortium name="EnsemblMetazoa"/>
        </authorList>
    </citation>
    <scope>IDENTIFICATION</scope>
    <source>
        <strain evidence="2">Foshan</strain>
    </source>
</reference>
<dbReference type="EnsemblMetazoa" id="AALFPA23_018852.R27714">
    <property type="protein sequence ID" value="AALFPA23_018852.P27714"/>
    <property type="gene ID" value="AALFPA23_018852"/>
</dbReference>
<sequence length="159" mass="18026">MRGLYVMPIPFHTLDEYLAACRGPTIYLPFCSFSVQGKGMFQFTRLPFGLINSPATLARLMNRVLGHGALDPNVFVYLDDIVILSETFEEHVQLLMEVAKRGLINSPATLTRLMNRVFGHGALEPIVFVYLDDIVIVSETFEKHVQLLMEVARRLREAN</sequence>
<dbReference type="Gene3D" id="3.30.70.270">
    <property type="match status" value="2"/>
</dbReference>
<organism evidence="2 3">
    <name type="scientific">Aedes albopictus</name>
    <name type="common">Asian tiger mosquito</name>
    <name type="synonym">Stegomyia albopicta</name>
    <dbReference type="NCBI Taxonomy" id="7160"/>
    <lineage>
        <taxon>Eukaryota</taxon>
        <taxon>Metazoa</taxon>
        <taxon>Ecdysozoa</taxon>
        <taxon>Arthropoda</taxon>
        <taxon>Hexapoda</taxon>
        <taxon>Insecta</taxon>
        <taxon>Pterygota</taxon>
        <taxon>Neoptera</taxon>
        <taxon>Endopterygota</taxon>
        <taxon>Diptera</taxon>
        <taxon>Nematocera</taxon>
        <taxon>Culicoidea</taxon>
        <taxon>Culicidae</taxon>
        <taxon>Culicinae</taxon>
        <taxon>Aedini</taxon>
        <taxon>Aedes</taxon>
        <taxon>Stegomyia</taxon>
    </lineage>
</organism>
<feature type="domain" description="Reverse transcriptase" evidence="1">
    <location>
        <begin position="9"/>
        <end position="100"/>
    </location>
</feature>
<evidence type="ECO:0000313" key="2">
    <source>
        <dbReference type="EnsemblMetazoa" id="AALFPA23_018852.P27714"/>
    </source>
</evidence>
<accession>A0ABM1ZIN2</accession>
<dbReference type="Proteomes" id="UP000069940">
    <property type="component" value="Unassembled WGS sequence"/>
</dbReference>
<name>A0ABM1ZIN2_AEDAL</name>
<reference evidence="3" key="1">
    <citation type="journal article" date="2015" name="Proc. Natl. Acad. Sci. U.S.A.">
        <title>Genome sequence of the Asian Tiger mosquito, Aedes albopictus, reveals insights into its biology, genetics, and evolution.</title>
        <authorList>
            <person name="Chen X.G."/>
            <person name="Jiang X."/>
            <person name="Gu J."/>
            <person name="Xu M."/>
            <person name="Wu Y."/>
            <person name="Deng Y."/>
            <person name="Zhang C."/>
            <person name="Bonizzoni M."/>
            <person name="Dermauw W."/>
            <person name="Vontas J."/>
            <person name="Armbruster P."/>
            <person name="Huang X."/>
            <person name="Yang Y."/>
            <person name="Zhang H."/>
            <person name="He W."/>
            <person name="Peng H."/>
            <person name="Liu Y."/>
            <person name="Wu K."/>
            <person name="Chen J."/>
            <person name="Lirakis M."/>
            <person name="Topalis P."/>
            <person name="Van Leeuwen T."/>
            <person name="Hall A.B."/>
            <person name="Jiang X."/>
            <person name="Thorpe C."/>
            <person name="Mueller R.L."/>
            <person name="Sun C."/>
            <person name="Waterhouse R.M."/>
            <person name="Yan G."/>
            <person name="Tu Z.J."/>
            <person name="Fang X."/>
            <person name="James A.A."/>
        </authorList>
    </citation>
    <scope>NUCLEOTIDE SEQUENCE [LARGE SCALE GENOMIC DNA]</scope>
    <source>
        <strain evidence="3">Foshan</strain>
    </source>
</reference>
<dbReference type="GeneID" id="134289962"/>
<proteinExistence type="predicted"/>
<protein>
    <recommendedName>
        <fullName evidence="1">Reverse transcriptase domain-containing protein</fullName>
    </recommendedName>
</protein>
<dbReference type="InterPro" id="IPR000477">
    <property type="entry name" value="RT_dom"/>
</dbReference>
<dbReference type="SUPFAM" id="SSF56672">
    <property type="entry name" value="DNA/RNA polymerases"/>
    <property type="match status" value="2"/>
</dbReference>
<evidence type="ECO:0000259" key="1">
    <source>
        <dbReference type="Pfam" id="PF00078"/>
    </source>
</evidence>